<gene>
    <name evidence="8" type="ORF">RF11_14416</name>
</gene>
<reference evidence="8 9" key="1">
    <citation type="journal article" date="2014" name="Genome Biol. Evol.">
        <title>The genome of the myxosporean Thelohanellus kitauei shows adaptations to nutrient acquisition within its fish host.</title>
        <authorList>
            <person name="Yang Y."/>
            <person name="Xiong J."/>
            <person name="Zhou Z."/>
            <person name="Huo F."/>
            <person name="Miao W."/>
            <person name="Ran C."/>
            <person name="Liu Y."/>
            <person name="Zhang J."/>
            <person name="Feng J."/>
            <person name="Wang M."/>
            <person name="Wang M."/>
            <person name="Wang L."/>
            <person name="Yao B."/>
        </authorList>
    </citation>
    <scope>NUCLEOTIDE SEQUENCE [LARGE SCALE GENOMIC DNA]</scope>
    <source>
        <strain evidence="8">Wuqing</strain>
    </source>
</reference>
<dbReference type="Proteomes" id="UP000031668">
    <property type="component" value="Unassembled WGS sequence"/>
</dbReference>
<accession>A0A0C2MLL9</accession>
<dbReference type="EMBL" id="JWZT01003933">
    <property type="protein sequence ID" value="KII65240.1"/>
    <property type="molecule type" value="Genomic_DNA"/>
</dbReference>
<dbReference type="OMA" id="CKEYEND"/>
<keyword evidence="5" id="KW-0256">Endoplasmic reticulum</keyword>
<evidence type="ECO:0000256" key="5">
    <source>
        <dbReference type="ARBA" id="ARBA00022824"/>
    </source>
</evidence>
<dbReference type="InterPro" id="IPR024096">
    <property type="entry name" value="NO_sig/Golgi_transp_ligand-bd"/>
</dbReference>
<dbReference type="AlphaFoldDB" id="A0A0C2MLL9"/>
<dbReference type="OrthoDB" id="10262857at2759"/>
<proteinExistence type="inferred from homology"/>
<dbReference type="InterPro" id="IPR007194">
    <property type="entry name" value="TRAPP_component"/>
</dbReference>
<keyword evidence="7" id="KW-0333">Golgi apparatus</keyword>
<keyword evidence="4" id="KW-0813">Transport</keyword>
<evidence type="ECO:0000313" key="9">
    <source>
        <dbReference type="Proteomes" id="UP000031668"/>
    </source>
</evidence>
<comment type="subcellular location">
    <subcellularLocation>
        <location evidence="2">Endoplasmic reticulum</location>
    </subcellularLocation>
    <subcellularLocation>
        <location evidence="1">Golgi apparatus</location>
        <location evidence="1">cis-Golgi network</location>
    </subcellularLocation>
</comment>
<dbReference type="PANTHER" id="PTHR13048">
    <property type="entry name" value="TRAFFICKING PROTEIN PARTICLE COMPLEX SUBUNIT 3"/>
    <property type="match status" value="1"/>
</dbReference>
<evidence type="ECO:0000256" key="4">
    <source>
        <dbReference type="ARBA" id="ARBA00022448"/>
    </source>
</evidence>
<name>A0A0C2MLL9_THEKT</name>
<protein>
    <submittedName>
        <fullName evidence="8">Uncharacterized protein</fullName>
    </submittedName>
</protein>
<evidence type="ECO:0000313" key="8">
    <source>
        <dbReference type="EMBL" id="KII65240.1"/>
    </source>
</evidence>
<evidence type="ECO:0000256" key="3">
    <source>
        <dbReference type="ARBA" id="ARBA00006218"/>
    </source>
</evidence>
<dbReference type="SUPFAM" id="SSF111126">
    <property type="entry name" value="Ligand-binding domain in the NO signalling and Golgi transport"/>
    <property type="match status" value="1"/>
</dbReference>
<evidence type="ECO:0000256" key="2">
    <source>
        <dbReference type="ARBA" id="ARBA00004240"/>
    </source>
</evidence>
<organism evidence="8 9">
    <name type="scientific">Thelohanellus kitauei</name>
    <name type="common">Myxosporean</name>
    <dbReference type="NCBI Taxonomy" id="669202"/>
    <lineage>
        <taxon>Eukaryota</taxon>
        <taxon>Metazoa</taxon>
        <taxon>Cnidaria</taxon>
        <taxon>Myxozoa</taxon>
        <taxon>Myxosporea</taxon>
        <taxon>Bivalvulida</taxon>
        <taxon>Platysporina</taxon>
        <taxon>Myxobolidae</taxon>
        <taxon>Thelohanellus</taxon>
    </lineage>
</organism>
<dbReference type="GO" id="GO:0005794">
    <property type="term" value="C:Golgi apparatus"/>
    <property type="evidence" value="ECO:0007669"/>
    <property type="project" value="UniProtKB-SubCell"/>
</dbReference>
<keyword evidence="9" id="KW-1185">Reference proteome</keyword>
<sequence>MTIDKQDKLSYNVTSLLTSWNCPEILTLTYGSFVTQLISDLPDIEAVNEKLYKSLIEDFLSKNGEMNCNDFRETADIISKLYLGITPTVTNWSQDNSEFSLVFENNPLAESVELPPEMETLWYSNILPGIIKGALEMMPPSSKTSCGETDTVK</sequence>
<dbReference type="GO" id="GO:0030008">
    <property type="term" value="C:TRAPP complex"/>
    <property type="evidence" value="ECO:0007669"/>
    <property type="project" value="InterPro"/>
</dbReference>
<evidence type="ECO:0000256" key="1">
    <source>
        <dbReference type="ARBA" id="ARBA00004222"/>
    </source>
</evidence>
<dbReference type="InterPro" id="IPR016721">
    <property type="entry name" value="Bet3"/>
</dbReference>
<dbReference type="GO" id="GO:0048193">
    <property type="term" value="P:Golgi vesicle transport"/>
    <property type="evidence" value="ECO:0007669"/>
    <property type="project" value="InterPro"/>
</dbReference>
<keyword evidence="6" id="KW-0931">ER-Golgi transport</keyword>
<evidence type="ECO:0000256" key="6">
    <source>
        <dbReference type="ARBA" id="ARBA00022892"/>
    </source>
</evidence>
<comment type="caution">
    <text evidence="8">The sequence shown here is derived from an EMBL/GenBank/DDBJ whole genome shotgun (WGS) entry which is preliminary data.</text>
</comment>
<dbReference type="CDD" id="cd14942">
    <property type="entry name" value="TRAPPC3_bet3"/>
    <property type="match status" value="1"/>
</dbReference>
<comment type="similarity">
    <text evidence="3">Belongs to the TRAPP small subunits family. BET3 subfamily.</text>
</comment>
<dbReference type="GO" id="GO:0005783">
    <property type="term" value="C:endoplasmic reticulum"/>
    <property type="evidence" value="ECO:0007669"/>
    <property type="project" value="UniProtKB-SubCell"/>
</dbReference>
<dbReference type="Pfam" id="PF04051">
    <property type="entry name" value="TRAPP"/>
    <property type="match status" value="1"/>
</dbReference>
<evidence type="ECO:0000256" key="7">
    <source>
        <dbReference type="ARBA" id="ARBA00023034"/>
    </source>
</evidence>
<dbReference type="Gene3D" id="3.30.1380.20">
    <property type="entry name" value="Trafficking protein particle complex subunit 3"/>
    <property type="match status" value="1"/>
</dbReference>